<dbReference type="Proteomes" id="UP000231484">
    <property type="component" value="Unassembled WGS sequence"/>
</dbReference>
<dbReference type="EMBL" id="MEIQ01000023">
    <property type="protein sequence ID" value="PIT52638.1"/>
    <property type="molecule type" value="Genomic_DNA"/>
</dbReference>
<protein>
    <submittedName>
        <fullName evidence="1">Uncharacterized protein</fullName>
    </submittedName>
</protein>
<evidence type="ECO:0000313" key="1">
    <source>
        <dbReference type="EMBL" id="PIT52638.1"/>
    </source>
</evidence>
<sequence>MPQIWQAMRSFVVWLAIYSARLPVGFQPDMAVLFPSVMHCNINTFNTKSVFLFTYVYTYRVLRSHSGHTGNITVRPRQ</sequence>
<accession>A0A2N9XTN2</accession>
<name>A0A2N9XTN2_9NEIS</name>
<gene>
    <name evidence="1" type="ORF">BHC48_01810</name>
</gene>
<organism evidence="1 2">
    <name type="scientific">Snodgrassella alvi</name>
    <dbReference type="NCBI Taxonomy" id="1196083"/>
    <lineage>
        <taxon>Bacteria</taxon>
        <taxon>Pseudomonadati</taxon>
        <taxon>Pseudomonadota</taxon>
        <taxon>Betaproteobacteria</taxon>
        <taxon>Neisseriales</taxon>
        <taxon>Neisseriaceae</taxon>
        <taxon>Snodgrassella</taxon>
    </lineage>
</organism>
<evidence type="ECO:0000313" key="2">
    <source>
        <dbReference type="Proteomes" id="UP000231484"/>
    </source>
</evidence>
<proteinExistence type="predicted"/>
<comment type="caution">
    <text evidence="1">The sequence shown here is derived from an EMBL/GenBank/DDBJ whole genome shotgun (WGS) entry which is preliminary data.</text>
</comment>
<dbReference type="AlphaFoldDB" id="A0A2N9XTN2"/>
<reference evidence="1 2" key="1">
    <citation type="journal article" date="2017" name="MBio">
        <title>Type VI secretion-mediated competition in the bee gut microbiome.</title>
        <authorList>
            <person name="Steele M.I."/>
            <person name="Kwong W.K."/>
            <person name="Powell J.E."/>
            <person name="Whiteley M."/>
            <person name="Moran N.A."/>
        </authorList>
    </citation>
    <scope>NUCLEOTIDE SEQUENCE [LARGE SCALE GENOMIC DNA]</scope>
    <source>
        <strain evidence="1 2">Occ4-2</strain>
    </source>
</reference>